<feature type="domain" description="Fe-containing alcohol dehydrogenase-like C-terminal" evidence="6">
    <location>
        <begin position="232"/>
        <end position="424"/>
    </location>
</feature>
<evidence type="ECO:0000259" key="6">
    <source>
        <dbReference type="Pfam" id="PF25137"/>
    </source>
</evidence>
<organism evidence="7 8">
    <name type="scientific">Mycolicibacterium hodleri</name>
    <dbReference type="NCBI Taxonomy" id="49897"/>
    <lineage>
        <taxon>Bacteria</taxon>
        <taxon>Bacillati</taxon>
        <taxon>Actinomycetota</taxon>
        <taxon>Actinomycetes</taxon>
        <taxon>Mycobacteriales</taxon>
        <taxon>Mycobacteriaceae</taxon>
        <taxon>Mycolicibacterium</taxon>
    </lineage>
</organism>
<accession>A0A544W3S4</accession>
<feature type="domain" description="Alcohol dehydrogenase iron-type/glycerol dehydrogenase GldA" evidence="5">
    <location>
        <begin position="77"/>
        <end position="219"/>
    </location>
</feature>
<dbReference type="InterPro" id="IPR039697">
    <property type="entry name" value="Alcohol_dehydrogenase_Fe"/>
</dbReference>
<dbReference type="InterPro" id="IPR034786">
    <property type="entry name" value="MAR"/>
</dbReference>
<dbReference type="PANTHER" id="PTHR11496">
    <property type="entry name" value="ALCOHOL DEHYDROGENASE"/>
    <property type="match status" value="1"/>
</dbReference>
<reference evidence="7 8" key="1">
    <citation type="submission" date="2018-10" db="EMBL/GenBank/DDBJ databases">
        <title>Draft genome of Mycobacterium hodleri strain B.</title>
        <authorList>
            <person name="Amande T.J."/>
            <person name="Mcgenity T.J."/>
        </authorList>
    </citation>
    <scope>NUCLEOTIDE SEQUENCE [LARGE SCALE GENOMIC DNA]</scope>
    <source>
        <strain evidence="7 8">B</strain>
    </source>
</reference>
<evidence type="ECO:0000313" key="8">
    <source>
        <dbReference type="Proteomes" id="UP000315759"/>
    </source>
</evidence>
<dbReference type="GO" id="GO:0046872">
    <property type="term" value="F:metal ion binding"/>
    <property type="evidence" value="ECO:0007669"/>
    <property type="project" value="InterPro"/>
</dbReference>
<feature type="compositionally biased region" description="Basic residues" evidence="4">
    <location>
        <begin position="21"/>
        <end position="34"/>
    </location>
</feature>
<evidence type="ECO:0000256" key="4">
    <source>
        <dbReference type="SAM" id="MobiDB-lite"/>
    </source>
</evidence>
<dbReference type="Pfam" id="PF00465">
    <property type="entry name" value="Fe-ADH"/>
    <property type="match status" value="1"/>
</dbReference>
<evidence type="ECO:0000256" key="3">
    <source>
        <dbReference type="ARBA" id="ARBA00023027"/>
    </source>
</evidence>
<dbReference type="InterPro" id="IPR001670">
    <property type="entry name" value="ADH_Fe/GldA"/>
</dbReference>
<dbReference type="InterPro" id="IPR056798">
    <property type="entry name" value="ADH_Fe_C"/>
</dbReference>
<comment type="caution">
    <text evidence="7">The sequence shown here is derived from an EMBL/GenBank/DDBJ whole genome shotgun (WGS) entry which is preliminary data.</text>
</comment>
<feature type="region of interest" description="Disordered" evidence="4">
    <location>
        <begin position="391"/>
        <end position="412"/>
    </location>
</feature>
<dbReference type="GO" id="GO:0004022">
    <property type="term" value="F:alcohol dehydrogenase (NAD+) activity"/>
    <property type="evidence" value="ECO:0007669"/>
    <property type="project" value="TreeGrafter"/>
</dbReference>
<dbReference type="SUPFAM" id="SSF56796">
    <property type="entry name" value="Dehydroquinate synthase-like"/>
    <property type="match status" value="1"/>
</dbReference>
<proteinExistence type="inferred from homology"/>
<dbReference type="Gene3D" id="3.40.50.1970">
    <property type="match status" value="1"/>
</dbReference>
<feature type="region of interest" description="Disordered" evidence="4">
    <location>
        <begin position="1"/>
        <end position="56"/>
    </location>
</feature>
<evidence type="ECO:0000259" key="5">
    <source>
        <dbReference type="Pfam" id="PF00465"/>
    </source>
</evidence>
<dbReference type="Gene3D" id="1.20.1090.10">
    <property type="entry name" value="Dehydroquinate synthase-like - alpha domain"/>
    <property type="match status" value="1"/>
</dbReference>
<dbReference type="EMBL" id="VIFX01000009">
    <property type="protein sequence ID" value="TQR86893.1"/>
    <property type="molecule type" value="Genomic_DNA"/>
</dbReference>
<feature type="compositionally biased region" description="Basic and acidic residues" evidence="4">
    <location>
        <begin position="394"/>
        <end position="404"/>
    </location>
</feature>
<evidence type="ECO:0000256" key="1">
    <source>
        <dbReference type="ARBA" id="ARBA00007358"/>
    </source>
</evidence>
<protein>
    <submittedName>
        <fullName evidence="7">Maleylacetate reductase</fullName>
    </submittedName>
</protein>
<comment type="similarity">
    <text evidence="1">Belongs to the iron-containing alcohol dehydrogenase family.</text>
</comment>
<evidence type="ECO:0000256" key="2">
    <source>
        <dbReference type="ARBA" id="ARBA00023002"/>
    </source>
</evidence>
<dbReference type="AlphaFoldDB" id="A0A544W3S4"/>
<dbReference type="Pfam" id="PF25137">
    <property type="entry name" value="ADH_Fe_C"/>
    <property type="match status" value="1"/>
</dbReference>
<feature type="compositionally biased region" description="Polar residues" evidence="4">
    <location>
        <begin position="36"/>
        <end position="47"/>
    </location>
</feature>
<keyword evidence="3" id="KW-0520">NAD</keyword>
<gene>
    <name evidence="7" type="ORF">D8S82_08930</name>
</gene>
<dbReference type="CDD" id="cd08177">
    <property type="entry name" value="MAR"/>
    <property type="match status" value="1"/>
</dbReference>
<evidence type="ECO:0000313" key="7">
    <source>
        <dbReference type="EMBL" id="TQR86893.1"/>
    </source>
</evidence>
<sequence length="434" mass="44907">MVRRRGDHADAAGRQPLAGAHRTRSRSRSRRARGRQTSVSAGGSAQQLGRVGRRNGGGLVTTPRNFAHPAGVHNATPPRIVFGPGSSAHLGAEVDRLGARRAMIVTTPGRTTMGDRFATALGDRCVGLLPEAISQVPVELVRRGVEKAVARGADCLVAVGGGAATGLCKGIAYESGLPIVAVPTTYSGSEMTGYCGMTADGVKRMHESLAMRPRTVVYDAELSVGLPPTASASSAMNALAHCVDAIYLPSLSPLLAPAAVEGARIVAHTLPLLLDHPDDVAVRNEMLYGAYLSGAALTGGFAMQHAIAHMLGGSYGVEHGTAHAVVLPYVTDHLSERAPLALGRIADAVGTDDLAGYLWDLNIRAGLPVRLADVGFSVEDEDRAVLIATTADGRPTDPDVHDAGRAGNPAPVTDDAVRSILRAAAAGRRPGGSR</sequence>
<dbReference type="GO" id="GO:0018506">
    <property type="term" value="F:maleylacetate reductase activity"/>
    <property type="evidence" value="ECO:0007669"/>
    <property type="project" value="InterPro"/>
</dbReference>
<dbReference type="Proteomes" id="UP000315759">
    <property type="component" value="Unassembled WGS sequence"/>
</dbReference>
<keyword evidence="8" id="KW-1185">Reference proteome</keyword>
<name>A0A544W3S4_9MYCO</name>
<dbReference type="PANTHER" id="PTHR11496:SF102">
    <property type="entry name" value="ALCOHOL DEHYDROGENASE 4"/>
    <property type="match status" value="1"/>
</dbReference>
<keyword evidence="2" id="KW-0560">Oxidoreductase</keyword>